<dbReference type="Proteomes" id="UP001055420">
    <property type="component" value="Chromosome"/>
</dbReference>
<evidence type="ECO:0000313" key="2">
    <source>
        <dbReference type="Proteomes" id="UP001055420"/>
    </source>
</evidence>
<proteinExistence type="predicted"/>
<protein>
    <submittedName>
        <fullName evidence="1">Uncharacterized protein</fullName>
    </submittedName>
</protein>
<name>A0ABY4XMV0_9BACT</name>
<organism evidence="1 2">
    <name type="scientific">Dyadobacter chenhuakuii</name>
    <dbReference type="NCBI Taxonomy" id="2909339"/>
    <lineage>
        <taxon>Bacteria</taxon>
        <taxon>Pseudomonadati</taxon>
        <taxon>Bacteroidota</taxon>
        <taxon>Cytophagia</taxon>
        <taxon>Cytophagales</taxon>
        <taxon>Spirosomataceae</taxon>
        <taxon>Dyadobacter</taxon>
    </lineage>
</organism>
<accession>A0ABY4XMV0</accession>
<keyword evidence="2" id="KW-1185">Reference proteome</keyword>
<dbReference type="EMBL" id="CP098805">
    <property type="protein sequence ID" value="USJ31413.1"/>
    <property type="molecule type" value="Genomic_DNA"/>
</dbReference>
<reference evidence="1" key="1">
    <citation type="submission" date="2022-06" db="EMBL/GenBank/DDBJ databases">
        <title>Novel species in genus Dyadobacter.</title>
        <authorList>
            <person name="Ma C."/>
        </authorList>
    </citation>
    <scope>NUCLEOTIDE SEQUENCE</scope>
    <source>
        <strain evidence="1">CY22</strain>
    </source>
</reference>
<dbReference type="RefSeq" id="WP_235164454.1">
    <property type="nucleotide sequence ID" value="NZ_CP098805.1"/>
</dbReference>
<evidence type="ECO:0000313" key="1">
    <source>
        <dbReference type="EMBL" id="USJ31413.1"/>
    </source>
</evidence>
<gene>
    <name evidence="1" type="ORF">NFI80_01465</name>
</gene>
<sequence>MFASLCIDQREVEEGNKSDWNKLVSGFYDSVDERSNEVILIWPDTIPIQYRKDDDYIYQAPPSFKIFEECWLFSIIKSDNNSNRVSLVEKYKFFHYYLSPSGQKLYLDNGAVPIHKFILASLDTWLEYPFVPPLCQIYLQENVEHALVKNWQGISGIARKFQKLITALRKMPRKKEAIQEVISHWK</sequence>